<evidence type="ECO:0000256" key="2">
    <source>
        <dbReference type="ARBA" id="ARBA00022692"/>
    </source>
</evidence>
<evidence type="ECO:0000313" key="8">
    <source>
        <dbReference type="EMBL" id="MVN92603.1"/>
    </source>
</evidence>
<proteinExistence type="predicted"/>
<comment type="caution">
    <text evidence="8">The sequence shown here is derived from an EMBL/GenBank/DDBJ whole genome shotgun (WGS) entry which is preliminary data.</text>
</comment>
<dbReference type="EMBL" id="WQLA01000006">
    <property type="protein sequence ID" value="MVN92603.1"/>
    <property type="molecule type" value="Genomic_DNA"/>
</dbReference>
<keyword evidence="9" id="KW-1185">Reference proteome</keyword>
<evidence type="ECO:0000256" key="4">
    <source>
        <dbReference type="ARBA" id="ARBA00023136"/>
    </source>
</evidence>
<feature type="signal peptide" evidence="6">
    <location>
        <begin position="1"/>
        <end position="21"/>
    </location>
</feature>
<keyword evidence="2" id="KW-0812">Transmembrane</keyword>
<feature type="region of interest" description="Disordered" evidence="5">
    <location>
        <begin position="1456"/>
        <end position="1479"/>
    </location>
</feature>
<evidence type="ECO:0000256" key="3">
    <source>
        <dbReference type="ARBA" id="ARBA00022989"/>
    </source>
</evidence>
<keyword evidence="6" id="KW-0732">Signal</keyword>
<dbReference type="PANTHER" id="PTHR36985">
    <property type="entry name" value="TRANSLOCATION AND ASSEMBLY MODULE SUBUNIT TAMB"/>
    <property type="match status" value="1"/>
</dbReference>
<protein>
    <submittedName>
        <fullName evidence="8">Translocation/assembly module TamB</fullName>
    </submittedName>
</protein>
<reference evidence="8 9" key="1">
    <citation type="submission" date="2019-12" db="EMBL/GenBank/DDBJ databases">
        <title>Mucilaginibacter sp. HME9299 genome sequencing and assembly.</title>
        <authorList>
            <person name="Kang H."/>
            <person name="Kim H."/>
            <person name="Joh K."/>
        </authorList>
    </citation>
    <scope>NUCLEOTIDE SEQUENCE [LARGE SCALE GENOMIC DNA]</scope>
    <source>
        <strain evidence="8 9">HME9299</strain>
    </source>
</reference>
<sequence length="1479" mass="165946">MLLIVSVVLLLFQLKPVQTWAAKKATKYLSEELHTKVDVKSLYVKPFSSVVLEGFYVLDKQQDTLLKTPRLMVELTGFSVFNSIKRRELNFEHIQLDNGSFKLKQLKDSTTNLDFVIDYFSGKPDTVKKVSKPWTLNFGRIVINNFRFRYKNYLDTIITPGVVNFEDLAVNRFSTVVTGMDLKNHLFKGNVQNLTLHEERSGFVLKNLTVNARVDTNQILLQNLQLVTPYSHLKDYFRMRFKSFSDFSDFVNKVRMDADIKDSHLSSKDIAYFTPSLDKTNFELGLSGRASGLVNNIKARNLTVTAGQATYIRGNFNLKGLPDWEKTYLTLNFNQLASNKRDLDYLYTHFTGKPNQRVPDIFSKFGNISYTGKLTGTQNNLNIAGTFKTLLGRLDPNINLKFDAKGTPAYKGTIAATNFNLQTLLDNKSLGRTTLSAKVDGKGDDIKNLNTILDAQVKYFDYDGYTYRNIDIDGSFKNQLAKAKIKINDRNIKLNLNGSVNLNTQLPRYAFAATLRDAHLNKLRFVKDTLTVSADVKTNFWGDNINNLQGFVQMNPVRITTPNDNYVIDTLRLNAEGLGDNRLISLRSDLADGSIKGRYDLATLPSYFKSIAKKYIPSLKTKIYTPGPQNFDFRLNLKNLDPLLLIFMPDLKIPDGGTFVGRFNSADRTATLSGLIKTVKYGKMVFHDFIVDESTADSLLTLNLSLSKVDITDSLYIKDINITNFLQRDSLNFNVKLSDKNATNQLDLYGLVEFGRDTTAKLKLLPSEVVLERQSWKLTEQVRIRLLNGKTDIEDFELTNGEQHVRIDGFISDKPEDKLKVAFDKFSMATLNQLTKSAGVVLHGALNGEVNLSSILKQPGVDANLRVDSLTMNQTYVGDVKIVSDLDNDQKRANAKLNILNRGLETLNIAGAYYFDKGEGDNLDFDVRMDQTEAIIFAPFIKNLVSNVKGTISADMKLTGKSSNPKLNGSITLANTGVTVDYLKVPYTINDKLTVENSIIKIDDMRITDPRGGKGIANGKIDLSDFANPLLDIKVNANNLMALNTTFRDNRLYYGTAFGSGDFSFSGPIDNMRIDIKAKTGDGTVFNIPLNTSATANEYDFIRFVSHKDSTRVISTANAFKGVTLNFDLSADEKTVVRITTDLGLLEGRGVANGLKLNINSLGDFEMRGDFLISSGKFEFTAKNFISKNFQVNQGGTLRWTGNPSNAEINLKATYELRTNIANLYAAAGLQSPQGTRQELVQAQLILSRTLLQPTIDFDFTFPLNASIKDDMATYLSDVNNRNQQALSLIVRRQFAPGTGSNINQQVLTTASTAASEFFFNKLNSYIAQSTNFRSLDLNIRSQNDASASLRLFKDRVLLNGSVYNVNGSNDLFSNNSSNLFNSRNLTADFNAEYLIRPDGQLRARFSYRTLNTTTLNTLTTEYRPQYVNGLGLIYQRDFDTFGEFFRNLFRRGRRTTSQPADNSSFTPVIIDEQDEDKE</sequence>
<feature type="chain" id="PRO_5026215439" evidence="6">
    <location>
        <begin position="22"/>
        <end position="1479"/>
    </location>
</feature>
<feature type="compositionally biased region" description="Polar residues" evidence="5">
    <location>
        <begin position="1456"/>
        <end position="1467"/>
    </location>
</feature>
<evidence type="ECO:0000259" key="7">
    <source>
        <dbReference type="Pfam" id="PF04357"/>
    </source>
</evidence>
<dbReference type="Proteomes" id="UP000434850">
    <property type="component" value="Unassembled WGS sequence"/>
</dbReference>
<dbReference type="GO" id="GO:0009306">
    <property type="term" value="P:protein secretion"/>
    <property type="evidence" value="ECO:0007669"/>
    <property type="project" value="InterPro"/>
</dbReference>
<organism evidence="8 9">
    <name type="scientific">Mucilaginibacter aquatilis</name>
    <dbReference type="NCBI Taxonomy" id="1517760"/>
    <lineage>
        <taxon>Bacteria</taxon>
        <taxon>Pseudomonadati</taxon>
        <taxon>Bacteroidota</taxon>
        <taxon>Sphingobacteriia</taxon>
        <taxon>Sphingobacteriales</taxon>
        <taxon>Sphingobacteriaceae</taxon>
        <taxon>Mucilaginibacter</taxon>
    </lineage>
</organism>
<evidence type="ECO:0000313" key="9">
    <source>
        <dbReference type="Proteomes" id="UP000434850"/>
    </source>
</evidence>
<keyword evidence="3" id="KW-1133">Transmembrane helix</keyword>
<dbReference type="PANTHER" id="PTHR36985:SF1">
    <property type="entry name" value="TRANSLOCATION AND ASSEMBLY MODULE SUBUNIT TAMB"/>
    <property type="match status" value="1"/>
</dbReference>
<comment type="subcellular location">
    <subcellularLocation>
        <location evidence="1">Membrane</location>
        <topology evidence="1">Single-pass membrane protein</topology>
    </subcellularLocation>
</comment>
<evidence type="ECO:0000256" key="5">
    <source>
        <dbReference type="SAM" id="MobiDB-lite"/>
    </source>
</evidence>
<name>A0A6I4IQY7_9SPHI</name>
<dbReference type="RefSeq" id="WP_157542909.1">
    <property type="nucleotide sequence ID" value="NZ_WQLA01000006.1"/>
</dbReference>
<keyword evidence="4" id="KW-0472">Membrane</keyword>
<dbReference type="OrthoDB" id="9811276at2"/>
<evidence type="ECO:0000256" key="1">
    <source>
        <dbReference type="ARBA" id="ARBA00004167"/>
    </source>
</evidence>
<evidence type="ECO:0000256" key="6">
    <source>
        <dbReference type="SAM" id="SignalP"/>
    </source>
</evidence>
<accession>A0A6I4IQY7</accession>
<gene>
    <name evidence="8" type="ORF">GO816_15805</name>
</gene>
<dbReference type="InterPro" id="IPR007452">
    <property type="entry name" value="TamB_C"/>
</dbReference>
<dbReference type="Pfam" id="PF04357">
    <property type="entry name" value="TamB"/>
    <property type="match status" value="1"/>
</dbReference>
<dbReference type="GO" id="GO:0005886">
    <property type="term" value="C:plasma membrane"/>
    <property type="evidence" value="ECO:0007669"/>
    <property type="project" value="InterPro"/>
</dbReference>
<feature type="domain" description="Translocation and assembly module TamB C-terminal" evidence="7">
    <location>
        <begin position="1005"/>
        <end position="1439"/>
    </location>
</feature>